<accession>A0A2T7A7R7</accession>
<protein>
    <submittedName>
        <fullName evidence="2">Uncharacterized protein</fullName>
    </submittedName>
</protein>
<feature type="transmembrane region" description="Helical" evidence="1">
    <location>
        <begin position="27"/>
        <end position="43"/>
    </location>
</feature>
<evidence type="ECO:0000256" key="1">
    <source>
        <dbReference type="SAM" id="Phobius"/>
    </source>
</evidence>
<comment type="caution">
    <text evidence="2">The sequence shown here is derived from an EMBL/GenBank/DDBJ whole genome shotgun (WGS) entry which is preliminary data.</text>
</comment>
<name>A0A2T7A7R7_TUBBO</name>
<dbReference type="EMBL" id="NESQ01000007">
    <property type="protein sequence ID" value="PUU83755.1"/>
    <property type="molecule type" value="Genomic_DNA"/>
</dbReference>
<gene>
    <name evidence="2" type="ORF">B9Z19DRAFT_751197</name>
</gene>
<dbReference type="STRING" id="42251.A0A2T7A7R7"/>
<keyword evidence="1" id="KW-1133">Transmembrane helix</keyword>
<reference evidence="2 3" key="1">
    <citation type="submission" date="2017-04" db="EMBL/GenBank/DDBJ databases">
        <title>Draft genome sequence of Tuber borchii Vittad., a whitish edible truffle.</title>
        <authorList>
            <consortium name="DOE Joint Genome Institute"/>
            <person name="Murat C."/>
            <person name="Kuo A."/>
            <person name="Barry K.W."/>
            <person name="Clum A."/>
            <person name="Dockter R.B."/>
            <person name="Fauchery L."/>
            <person name="Iotti M."/>
            <person name="Kohler A."/>
            <person name="Labutti K."/>
            <person name="Lindquist E.A."/>
            <person name="Lipzen A."/>
            <person name="Ohm R.A."/>
            <person name="Wang M."/>
            <person name="Grigoriev I.V."/>
            <person name="Zambonelli A."/>
            <person name="Martin F.M."/>
        </authorList>
    </citation>
    <scope>NUCLEOTIDE SEQUENCE [LARGE SCALE GENOMIC DNA]</scope>
    <source>
        <strain evidence="2 3">Tbo3840</strain>
    </source>
</reference>
<dbReference type="OrthoDB" id="10465344at2759"/>
<evidence type="ECO:0000313" key="3">
    <source>
        <dbReference type="Proteomes" id="UP000244722"/>
    </source>
</evidence>
<sequence>MATTNLCRKRWLAIRGELTRDKLPTRVFKCVLATTLTVIISLLPNIRNVYGTATYLASITTVFVFGHPGRRLGSMRWYLHHLVR</sequence>
<dbReference type="AlphaFoldDB" id="A0A2T7A7R7"/>
<keyword evidence="1" id="KW-0472">Membrane</keyword>
<evidence type="ECO:0000313" key="2">
    <source>
        <dbReference type="EMBL" id="PUU83755.1"/>
    </source>
</evidence>
<feature type="transmembrane region" description="Helical" evidence="1">
    <location>
        <begin position="49"/>
        <end position="66"/>
    </location>
</feature>
<keyword evidence="1" id="KW-0812">Transmembrane</keyword>
<proteinExistence type="predicted"/>
<keyword evidence="3" id="KW-1185">Reference proteome</keyword>
<dbReference type="Proteomes" id="UP000244722">
    <property type="component" value="Unassembled WGS sequence"/>
</dbReference>
<organism evidence="2 3">
    <name type="scientific">Tuber borchii</name>
    <name type="common">White truffle</name>
    <dbReference type="NCBI Taxonomy" id="42251"/>
    <lineage>
        <taxon>Eukaryota</taxon>
        <taxon>Fungi</taxon>
        <taxon>Dikarya</taxon>
        <taxon>Ascomycota</taxon>
        <taxon>Pezizomycotina</taxon>
        <taxon>Pezizomycetes</taxon>
        <taxon>Pezizales</taxon>
        <taxon>Tuberaceae</taxon>
        <taxon>Tuber</taxon>
    </lineage>
</organism>